<comment type="caution">
    <text evidence="2">The sequence shown here is derived from an EMBL/GenBank/DDBJ whole genome shotgun (WGS) entry which is preliminary data.</text>
</comment>
<sequence length="157" mass="17382">MEPYNGMPNQSKKIMTPQDKKKANELCILSLVLCYGPTVLSMLFSIIYVMIADIRIFQPFVDLVNSQGAWINGVVVLLEGIRFICFVVAMALMIVVRVNYPDSTFGKVIMWIYIVQIILIVVGVIVAVIACGVMINSCIYGIRGCGEIGYLLGCILH</sequence>
<dbReference type="Proteomes" id="UP000621540">
    <property type="component" value="Unassembled WGS sequence"/>
</dbReference>
<dbReference type="RefSeq" id="WP_022516672.1">
    <property type="nucleotide sequence ID" value="NZ_JACOQH010000010.1"/>
</dbReference>
<organism evidence="2 3">
    <name type="scientific">Roseburia yibonii</name>
    <dbReference type="NCBI Taxonomy" id="2763063"/>
    <lineage>
        <taxon>Bacteria</taxon>
        <taxon>Bacillati</taxon>
        <taxon>Bacillota</taxon>
        <taxon>Clostridia</taxon>
        <taxon>Lachnospirales</taxon>
        <taxon>Lachnospiraceae</taxon>
        <taxon>Roseburia</taxon>
    </lineage>
</organism>
<evidence type="ECO:0008006" key="4">
    <source>
        <dbReference type="Google" id="ProtNLM"/>
    </source>
</evidence>
<reference evidence="2 3" key="1">
    <citation type="submission" date="2020-08" db="EMBL/GenBank/DDBJ databases">
        <title>Genome public.</title>
        <authorList>
            <person name="Liu C."/>
            <person name="Sun Q."/>
        </authorList>
    </citation>
    <scope>NUCLEOTIDE SEQUENCE [LARGE SCALE GENOMIC DNA]</scope>
    <source>
        <strain evidence="2 3">BX0805</strain>
    </source>
</reference>
<feature type="transmembrane region" description="Helical" evidence="1">
    <location>
        <begin position="26"/>
        <end position="51"/>
    </location>
</feature>
<dbReference type="EMBL" id="JACOQH010000010">
    <property type="protein sequence ID" value="MBC5754735.1"/>
    <property type="molecule type" value="Genomic_DNA"/>
</dbReference>
<keyword evidence="1" id="KW-0812">Transmembrane</keyword>
<feature type="transmembrane region" description="Helical" evidence="1">
    <location>
        <begin position="108"/>
        <end position="135"/>
    </location>
</feature>
<evidence type="ECO:0000256" key="1">
    <source>
        <dbReference type="SAM" id="Phobius"/>
    </source>
</evidence>
<keyword evidence="1" id="KW-0472">Membrane</keyword>
<feature type="transmembrane region" description="Helical" evidence="1">
    <location>
        <begin position="71"/>
        <end position="96"/>
    </location>
</feature>
<keyword evidence="1" id="KW-1133">Transmembrane helix</keyword>
<gene>
    <name evidence="2" type="ORF">H8Z76_12080</name>
</gene>
<name>A0ABR7ICV2_9FIRM</name>
<evidence type="ECO:0000313" key="2">
    <source>
        <dbReference type="EMBL" id="MBC5754735.1"/>
    </source>
</evidence>
<proteinExistence type="predicted"/>
<accession>A0ABR7ICV2</accession>
<evidence type="ECO:0000313" key="3">
    <source>
        <dbReference type="Proteomes" id="UP000621540"/>
    </source>
</evidence>
<protein>
    <recommendedName>
        <fullName evidence="4">DUF4386 domain-containing protein</fullName>
    </recommendedName>
</protein>
<keyword evidence="3" id="KW-1185">Reference proteome</keyword>